<keyword evidence="6" id="KW-0843">Virulence</keyword>
<comment type="caution">
    <text evidence="8">The sequence shown here is derived from an EMBL/GenBank/DDBJ whole genome shotgun (WGS) entry which is preliminary data.</text>
</comment>
<dbReference type="PRINTS" id="PR01488">
    <property type="entry name" value="RTXTOXINA"/>
</dbReference>
<dbReference type="PROSITE" id="PS00330">
    <property type="entry name" value="HEMOLYSIN_CALCIUM"/>
    <property type="match status" value="2"/>
</dbReference>
<dbReference type="InterPro" id="IPR001343">
    <property type="entry name" value="Hemolysn_Ca-bd"/>
</dbReference>
<accession>A0ABW4I646</accession>
<keyword evidence="3" id="KW-0964">Secreted</keyword>
<organism evidence="8 9">
    <name type="scientific">Sphingomonas tabacisoli</name>
    <dbReference type="NCBI Taxonomy" id="2249466"/>
    <lineage>
        <taxon>Bacteria</taxon>
        <taxon>Pseudomonadati</taxon>
        <taxon>Pseudomonadota</taxon>
        <taxon>Alphaproteobacteria</taxon>
        <taxon>Sphingomonadales</taxon>
        <taxon>Sphingomonadaceae</taxon>
        <taxon>Sphingomonas</taxon>
    </lineage>
</organism>
<dbReference type="Gene3D" id="2.150.10.10">
    <property type="entry name" value="Serralysin-like metalloprotease, C-terminal"/>
    <property type="match status" value="3"/>
</dbReference>
<gene>
    <name evidence="8" type="ORF">ACFSCW_12485</name>
</gene>
<comment type="subcellular location">
    <subcellularLocation>
        <location evidence="1">Membrane</location>
    </subcellularLocation>
    <subcellularLocation>
        <location evidence="2">Secreted</location>
    </subcellularLocation>
</comment>
<evidence type="ECO:0000256" key="4">
    <source>
        <dbReference type="ARBA" id="ARBA00022656"/>
    </source>
</evidence>
<name>A0ABW4I646_9SPHN</name>
<dbReference type="PANTHER" id="PTHR38340:SF1">
    <property type="entry name" value="S-LAYER PROTEIN"/>
    <property type="match status" value="1"/>
</dbReference>
<evidence type="ECO:0000256" key="7">
    <source>
        <dbReference type="ARBA" id="ARBA00023136"/>
    </source>
</evidence>
<dbReference type="InterPro" id="IPR011049">
    <property type="entry name" value="Serralysin-like_metalloprot_C"/>
</dbReference>
<evidence type="ECO:0000313" key="9">
    <source>
        <dbReference type="Proteomes" id="UP001597115"/>
    </source>
</evidence>
<evidence type="ECO:0000256" key="3">
    <source>
        <dbReference type="ARBA" id="ARBA00022525"/>
    </source>
</evidence>
<dbReference type="Proteomes" id="UP001597115">
    <property type="component" value="Unassembled WGS sequence"/>
</dbReference>
<evidence type="ECO:0000256" key="1">
    <source>
        <dbReference type="ARBA" id="ARBA00004370"/>
    </source>
</evidence>
<dbReference type="EMBL" id="JBHUDY010000001">
    <property type="protein sequence ID" value="MFD1612620.1"/>
    <property type="molecule type" value="Genomic_DNA"/>
</dbReference>
<dbReference type="Pfam" id="PF00353">
    <property type="entry name" value="HemolysinCabind"/>
    <property type="match status" value="3"/>
</dbReference>
<proteinExistence type="predicted"/>
<keyword evidence="7" id="KW-0472">Membrane</keyword>
<evidence type="ECO:0000313" key="8">
    <source>
        <dbReference type="EMBL" id="MFD1612620.1"/>
    </source>
</evidence>
<dbReference type="RefSeq" id="WP_380889676.1">
    <property type="nucleotide sequence ID" value="NZ_JBHUDY010000001.1"/>
</dbReference>
<dbReference type="PANTHER" id="PTHR38340">
    <property type="entry name" value="S-LAYER PROTEIN"/>
    <property type="match status" value="1"/>
</dbReference>
<keyword evidence="9" id="KW-1185">Reference proteome</keyword>
<dbReference type="SUPFAM" id="SSF51120">
    <property type="entry name" value="beta-Roll"/>
    <property type="match status" value="2"/>
</dbReference>
<evidence type="ECO:0000256" key="6">
    <source>
        <dbReference type="ARBA" id="ARBA00023026"/>
    </source>
</evidence>
<dbReference type="InterPro" id="IPR018511">
    <property type="entry name" value="Hemolysin-typ_Ca-bd_CS"/>
</dbReference>
<keyword evidence="4" id="KW-0800">Toxin</keyword>
<dbReference type="InterPro" id="IPR003995">
    <property type="entry name" value="RTX_toxin_determinant-A"/>
</dbReference>
<keyword evidence="5" id="KW-0677">Repeat</keyword>
<dbReference type="PRINTS" id="PR00313">
    <property type="entry name" value="CABNDNGRPT"/>
</dbReference>
<reference evidence="9" key="1">
    <citation type="journal article" date="2019" name="Int. J. Syst. Evol. Microbiol.">
        <title>The Global Catalogue of Microorganisms (GCM) 10K type strain sequencing project: providing services to taxonomists for standard genome sequencing and annotation.</title>
        <authorList>
            <consortium name="The Broad Institute Genomics Platform"/>
            <consortium name="The Broad Institute Genome Sequencing Center for Infectious Disease"/>
            <person name="Wu L."/>
            <person name="Ma J."/>
        </authorList>
    </citation>
    <scope>NUCLEOTIDE SEQUENCE [LARGE SCALE GENOMIC DNA]</scope>
    <source>
        <strain evidence="9">CGMCC 1.16275</strain>
    </source>
</reference>
<evidence type="ECO:0000256" key="2">
    <source>
        <dbReference type="ARBA" id="ARBA00004613"/>
    </source>
</evidence>
<dbReference type="InterPro" id="IPR050557">
    <property type="entry name" value="RTX_toxin/Mannuronan_C5-epim"/>
</dbReference>
<sequence length="668" mass="70071">MTVDANGFDRDYYLAHNPDVAASGLDPYQHYITYGWHEGRNPNAFFDVNYYLNSYNDIRAAGIEPLKHYMDFGWREHRNPSPKFDGDRYLVAYPDVAQAGINPLVHFINFGSAEGRVHFSVNPITDAFDQSYYLLHNPDVAASGLDPYTHYLRYGRAEGRAPNGLFDKAFYLNHNPDVANSGLDPLEHYLNFGWKEGRNPSATLDTATYLTVFGQSAGNPLVHYLTSERYDGISFDQAGNPVLTGSASLTRLSPTLLGDVHLTLSSGAISFQAADSPLDGKTASGFSTYDLSKSIGEFGISGSGALPAELLFGYGHYNLTGTYNQGGHIATIESAAGHLDMNATVDNGGLLIQTGSGGAIVNLQGTAGLVYSGGAGADVVHAGSNNDSIAGGLGNNVIDGGLGNDLARWDLTPGLSVDADINRGTAVDRSGGNSFSDQLISIESLQGGEGNDRLAGDAGNNLLSGGGGNDLLIGREGADSLLGGDGNDILLGGDGADQLSGGLGNDLLVETASNVTVNGVSSTMSGGGDNDTAVLRFGAVPHPAGEQRIAIDGGVGADTYIFDPDGGTWADAIIRFNHSESDLLDFSHLRDLGNGQLTFTYVSAALSVQGQNLVLDLGQFHSDSGAALSGQIVFDNLNSPSQLSASDMIFTNGLDWKALIPASDLSFA</sequence>
<protein>
    <submittedName>
        <fullName evidence="8">Calcium-binding protein</fullName>
    </submittedName>
</protein>
<evidence type="ECO:0000256" key="5">
    <source>
        <dbReference type="ARBA" id="ARBA00022737"/>
    </source>
</evidence>